<dbReference type="InterPro" id="IPR018193">
    <property type="entry name" value="Glyc_kinase_flavodox-like_fold"/>
</dbReference>
<dbReference type="AlphaFoldDB" id="A0A2T7BV28"/>
<dbReference type="GO" id="GO:0031388">
    <property type="term" value="P:organic acid phosphorylation"/>
    <property type="evidence" value="ECO:0007669"/>
    <property type="project" value="UniProtKB-UniRule"/>
</dbReference>
<evidence type="ECO:0000313" key="7">
    <source>
        <dbReference type="Proteomes" id="UP000254956"/>
    </source>
</evidence>
<dbReference type="NCBIfam" id="TIGR00045">
    <property type="entry name" value="glycerate kinase"/>
    <property type="match status" value="1"/>
</dbReference>
<protein>
    <submittedName>
        <fullName evidence="6">Glycerate kinase</fullName>
        <ecNumber evidence="6">2.7.1.31</ecNumber>
    </submittedName>
</protein>
<keyword evidence="2 4" id="KW-0808">Transferase</keyword>
<evidence type="ECO:0000256" key="4">
    <source>
        <dbReference type="PIRNR" id="PIRNR006078"/>
    </source>
</evidence>
<accession>A0A2T7BV28</accession>
<dbReference type="SUPFAM" id="SSF110738">
    <property type="entry name" value="Glycerate kinase I"/>
    <property type="match status" value="1"/>
</dbReference>
<dbReference type="Gene3D" id="3.90.1510.10">
    <property type="entry name" value="Glycerate kinase, domain 2"/>
    <property type="match status" value="1"/>
</dbReference>
<dbReference type="Proteomes" id="UP000254956">
    <property type="component" value="Unassembled WGS sequence"/>
</dbReference>
<keyword evidence="8" id="KW-1185">Reference proteome</keyword>
<comment type="similarity">
    <text evidence="1 4">Belongs to the glycerate kinase type-1 family.</text>
</comment>
<evidence type="ECO:0000256" key="3">
    <source>
        <dbReference type="ARBA" id="ARBA00022777"/>
    </source>
</evidence>
<name>A0A2T7BV28_9STAP</name>
<dbReference type="InterPro" id="IPR018197">
    <property type="entry name" value="Glycerate_kinase_RE-like"/>
</dbReference>
<reference evidence="5 8" key="2">
    <citation type="submission" date="2019-07" db="EMBL/GenBank/DDBJ databases">
        <title>Whole genome shotgun sequence of Staphylococcus arlettae NBRC 109765.</title>
        <authorList>
            <person name="Hosoyama A."/>
            <person name="Uohara A."/>
            <person name="Ohji S."/>
            <person name="Ichikawa N."/>
        </authorList>
    </citation>
    <scope>NUCLEOTIDE SEQUENCE [LARGE SCALE GENOMIC DNA]</scope>
    <source>
        <strain evidence="5 8">NBRC 109765</strain>
    </source>
</reference>
<sequence>MTISKVIIAPDSFKESMSAMQAAQAIQQGMSKIFPHDTHYELIPMADGGEGTTDALMHALNASYVSTTVLDPLQRPIQAQYGFSATTNTAVIEMAAASGLDLVSTTERNPLITTTYGTGQLIKSALDQGAERIILGIGGSATNDGGTGMLSALGVQFLDAQQQPLQAGGADLLRLATIDLSKLDSRLAHVSFEVACDVTNPLLGSQGASVIYGPQKGANVQMVQQLDKALAHYHNQIEVQLNISVKDIAGAGAAGGLGTGLLAFCHTTLKKGIDVVLTETKFDTHLQGADLVITGEGKIDHQTIYGKTPIGVAQLAKKYNIPVIALSGSLGEGYEAVYQHGIDAVFNILQQPHDLLTALKNGVLNIEKTAENIARVITLTEKF</sequence>
<evidence type="ECO:0000256" key="2">
    <source>
        <dbReference type="ARBA" id="ARBA00022679"/>
    </source>
</evidence>
<dbReference type="EC" id="2.7.1.31" evidence="6"/>
<dbReference type="STRING" id="1212545.SARL_06619"/>
<dbReference type="InterPro" id="IPR004381">
    <property type="entry name" value="Glycerate_kinase"/>
</dbReference>
<keyword evidence="3 4" id="KW-0418">Kinase</keyword>
<dbReference type="InterPro" id="IPR036129">
    <property type="entry name" value="Glycerate_kinase_sf"/>
</dbReference>
<reference evidence="6 7" key="1">
    <citation type="submission" date="2018-06" db="EMBL/GenBank/DDBJ databases">
        <authorList>
            <consortium name="Pathogen Informatics"/>
            <person name="Doyle S."/>
        </authorList>
    </citation>
    <scope>NUCLEOTIDE SEQUENCE [LARGE SCALE GENOMIC DNA]</scope>
    <source>
        <strain evidence="6 7">NCTC12413</strain>
    </source>
</reference>
<dbReference type="EMBL" id="UGZE01000001">
    <property type="protein sequence ID" value="SUJ10884.1"/>
    <property type="molecule type" value="Genomic_DNA"/>
</dbReference>
<gene>
    <name evidence="6" type="primary">glxK_2</name>
    <name evidence="6" type="ORF">NCTC12413_00540</name>
    <name evidence="5" type="ORF">SAR03_14000</name>
</gene>
<dbReference type="PANTHER" id="PTHR21599">
    <property type="entry name" value="GLYCERATE KINASE"/>
    <property type="match status" value="1"/>
</dbReference>
<evidence type="ECO:0000256" key="1">
    <source>
        <dbReference type="ARBA" id="ARBA00006284"/>
    </source>
</evidence>
<dbReference type="OrthoDB" id="9774290at2"/>
<dbReference type="EMBL" id="BKAV01000013">
    <property type="protein sequence ID" value="GEQ00363.1"/>
    <property type="molecule type" value="Genomic_DNA"/>
</dbReference>
<dbReference type="GO" id="GO:0008887">
    <property type="term" value="F:glycerate kinase activity"/>
    <property type="evidence" value="ECO:0007669"/>
    <property type="project" value="UniProtKB-UniRule"/>
</dbReference>
<evidence type="ECO:0000313" key="6">
    <source>
        <dbReference type="EMBL" id="SUJ10884.1"/>
    </source>
</evidence>
<dbReference type="PIRSF" id="PIRSF006078">
    <property type="entry name" value="GlxK"/>
    <property type="match status" value="1"/>
</dbReference>
<dbReference type="Proteomes" id="UP000321598">
    <property type="component" value="Unassembled WGS sequence"/>
</dbReference>
<dbReference type="PANTHER" id="PTHR21599:SF0">
    <property type="entry name" value="GLYCERATE KINASE"/>
    <property type="match status" value="1"/>
</dbReference>
<dbReference type="Pfam" id="PF02595">
    <property type="entry name" value="Gly_kinase"/>
    <property type="match status" value="1"/>
</dbReference>
<organism evidence="6 7">
    <name type="scientific">Staphylococcus arlettae</name>
    <dbReference type="NCBI Taxonomy" id="29378"/>
    <lineage>
        <taxon>Bacteria</taxon>
        <taxon>Bacillati</taxon>
        <taxon>Bacillota</taxon>
        <taxon>Bacilli</taxon>
        <taxon>Bacillales</taxon>
        <taxon>Staphylococcaceae</taxon>
        <taxon>Staphylococcus</taxon>
    </lineage>
</organism>
<evidence type="ECO:0000313" key="8">
    <source>
        <dbReference type="Proteomes" id="UP000321598"/>
    </source>
</evidence>
<evidence type="ECO:0000313" key="5">
    <source>
        <dbReference type="EMBL" id="GEQ00363.1"/>
    </source>
</evidence>
<dbReference type="Gene3D" id="3.40.50.10350">
    <property type="entry name" value="Glycerate kinase, domain 1"/>
    <property type="match status" value="1"/>
</dbReference>
<proteinExistence type="inferred from homology"/>
<dbReference type="RefSeq" id="WP_002510052.1">
    <property type="nucleotide sequence ID" value="NZ_BKAV01000013.1"/>
</dbReference>